<dbReference type="PANTHER" id="PTHR30528:SF0">
    <property type="entry name" value="CYTOPLASMIC PROTEIN"/>
    <property type="match status" value="1"/>
</dbReference>
<accession>C5C1N7</accession>
<dbReference type="EMBL" id="CP001618">
    <property type="protein sequence ID" value="ACQ79505.1"/>
    <property type="molecule type" value="Genomic_DNA"/>
</dbReference>
<reference evidence="1 2" key="1">
    <citation type="journal article" date="2009" name="Stand. Genomic Sci.">
        <title>Complete genome sequence of Beutenbergia cavernae type strain (HKI 0122).</title>
        <authorList>
            <person name="Land M."/>
            <person name="Pukall R."/>
            <person name="Abt B."/>
            <person name="Goker M."/>
            <person name="Rohde M."/>
            <person name="Glavina Del Rio T."/>
            <person name="Tice H."/>
            <person name="Copeland A."/>
            <person name="Cheng J.F."/>
            <person name="Lucas S."/>
            <person name="Chen F."/>
            <person name="Nolan M."/>
            <person name="Bruce D."/>
            <person name="Goodwin L."/>
            <person name="Pitluck S."/>
            <person name="Ivanova N."/>
            <person name="Mavromatis K."/>
            <person name="Ovchinnikova G."/>
            <person name="Pati A."/>
            <person name="Chen A."/>
            <person name="Palaniappan K."/>
            <person name="Hauser L."/>
            <person name="Chang Y.J."/>
            <person name="Jefferies C.C."/>
            <person name="Saunders E."/>
            <person name="Brettin T."/>
            <person name="Detter J.C."/>
            <person name="Han C."/>
            <person name="Chain P."/>
            <person name="Bristow J."/>
            <person name="Eisen J.A."/>
            <person name="Markowitz V."/>
            <person name="Hugenholtz P."/>
            <person name="Kyrpides N.C."/>
            <person name="Klenk H.P."/>
            <person name="Lapidus A."/>
        </authorList>
    </citation>
    <scope>NUCLEOTIDE SEQUENCE [LARGE SCALE GENOMIC DNA]</scope>
    <source>
        <strain evidence="2">ATCC BAA-8 / DSM 12333 / NBRC 16432</strain>
    </source>
</reference>
<organism evidence="1 2">
    <name type="scientific">Beutenbergia cavernae (strain ATCC BAA-8 / DSM 12333 / CCUG 43141 / JCM 11478 / NBRC 16432 / NCIMB 13614 / HKI 0122)</name>
    <dbReference type="NCBI Taxonomy" id="471853"/>
    <lineage>
        <taxon>Bacteria</taxon>
        <taxon>Bacillati</taxon>
        <taxon>Actinomycetota</taxon>
        <taxon>Actinomycetes</taxon>
        <taxon>Micrococcales</taxon>
        <taxon>Beutenbergiaceae</taxon>
        <taxon>Beutenbergia</taxon>
    </lineage>
</organism>
<proteinExistence type="predicted"/>
<dbReference type="KEGG" id="bcv:Bcav_1245"/>
<evidence type="ECO:0008006" key="3">
    <source>
        <dbReference type="Google" id="ProtNLM"/>
    </source>
</evidence>
<keyword evidence="2" id="KW-1185">Reference proteome</keyword>
<evidence type="ECO:0000313" key="1">
    <source>
        <dbReference type="EMBL" id="ACQ79505.1"/>
    </source>
</evidence>
<dbReference type="STRING" id="471853.Bcav_1245"/>
<dbReference type="Proteomes" id="UP000007962">
    <property type="component" value="Chromosome"/>
</dbReference>
<dbReference type="InterPro" id="IPR009351">
    <property type="entry name" value="AlkZ-like"/>
</dbReference>
<dbReference type="eggNOG" id="COG3214">
    <property type="taxonomic scope" value="Bacteria"/>
</dbReference>
<dbReference type="HOGENOM" id="CLU_043035_1_0_11"/>
<protein>
    <recommendedName>
        <fullName evidence="3">Cytoplasmic protein</fullName>
    </recommendedName>
</protein>
<evidence type="ECO:0000313" key="2">
    <source>
        <dbReference type="Proteomes" id="UP000007962"/>
    </source>
</evidence>
<name>C5C1N7_BEUC1</name>
<gene>
    <name evidence="1" type="ordered locus">Bcav_1245</name>
</gene>
<dbReference type="AlphaFoldDB" id="C5C1N7"/>
<dbReference type="PANTHER" id="PTHR30528">
    <property type="entry name" value="CYTOPLASMIC PROTEIN"/>
    <property type="match status" value="1"/>
</dbReference>
<sequence>MLTLAQARRSAIAAQGLARARPAGSVTMGHLQRLVDRIGLLQIDSVNVIARAHLLPIYSRLGPYDTALLQRASSVSPRRLVEYWAHEASFVPPETYQLLRWRMTANAASHWAVSFSASHSDVLDAVRDLVADSGPLTAREAHDRLDHSTPVQREEWGWNWTIAKRALEHLFFVGELTSAGRTTQFERRYDLTERVLPPAVLAEPVPDTATAQRELVRIAASALGVASLRCLRDYFRMPAEATQRAVTELVDAGELHAVTVRDWGPAYVHEAAAHPRRVRARALLAPFDPLVFERARLEALFGMHYRIEIYTPAHKRVHGYYVLPFLLGDAMAARVDLKADRASGRLLVRAAFAEDGAPADTAEELAAELGELATWLGLSDVVIDDAARGDLLAGLAPLLPRT</sequence>
<dbReference type="Pfam" id="PF06224">
    <property type="entry name" value="AlkZ-like"/>
    <property type="match status" value="1"/>
</dbReference>